<keyword evidence="8" id="KW-0472">Membrane</keyword>
<evidence type="ECO:0000256" key="8">
    <source>
        <dbReference type="ARBA" id="ARBA00023136"/>
    </source>
</evidence>
<evidence type="ECO:0000256" key="6">
    <source>
        <dbReference type="ARBA" id="ARBA00022989"/>
    </source>
</evidence>
<evidence type="ECO:0000256" key="7">
    <source>
        <dbReference type="ARBA" id="ARBA00023034"/>
    </source>
</evidence>
<organism evidence="9 10">
    <name type="scientific">Oryctes borbonicus</name>
    <dbReference type="NCBI Taxonomy" id="1629725"/>
    <lineage>
        <taxon>Eukaryota</taxon>
        <taxon>Metazoa</taxon>
        <taxon>Ecdysozoa</taxon>
        <taxon>Arthropoda</taxon>
        <taxon>Hexapoda</taxon>
        <taxon>Insecta</taxon>
        <taxon>Pterygota</taxon>
        <taxon>Neoptera</taxon>
        <taxon>Endopterygota</taxon>
        <taxon>Coleoptera</taxon>
        <taxon>Polyphaga</taxon>
        <taxon>Scarabaeiformia</taxon>
        <taxon>Scarabaeidae</taxon>
        <taxon>Dynastinae</taxon>
        <taxon>Oryctes</taxon>
    </lineage>
</organism>
<proteinExistence type="predicted"/>
<keyword evidence="5" id="KW-0735">Signal-anchor</keyword>
<sequence length="242" mass="28222">MECWPCQNVYSVIDLTDYNNKSLYHSGIPYIFKVKFCNDNIYSVIDLTDYNNKSLYHSGIPYIFKSNQKRATLVDIMNVYSANKEIFDRDASRVKSTNKNIRNIKDLLNYSKNCTKSSSNHISWRINRMTPARIIRTLFPRPQIISEWSGQSVERYIMIDEPNAPHHVLPSFECSYIFVIQGSGQQTIILKPTQECSGTCRTVSVILKPSYVLWYNWWYWRPISLPMANATETSVSYINSYC</sequence>
<dbReference type="PANTHER" id="PTHR35259">
    <property type="entry name" value="BOMBESIN RECEPTOR-ACTIVATED PROTEIN C6ORF89"/>
    <property type="match status" value="1"/>
</dbReference>
<evidence type="ECO:0000313" key="10">
    <source>
        <dbReference type="Proteomes" id="UP000051574"/>
    </source>
</evidence>
<evidence type="ECO:0000256" key="4">
    <source>
        <dbReference type="ARBA" id="ARBA00022692"/>
    </source>
</evidence>
<evidence type="ECO:0000256" key="5">
    <source>
        <dbReference type="ARBA" id="ARBA00022968"/>
    </source>
</evidence>
<dbReference type="Proteomes" id="UP000051574">
    <property type="component" value="Unassembled WGS sequence"/>
</dbReference>
<comment type="subcellular location">
    <subcellularLocation>
        <location evidence="2">Cytoplasm</location>
    </subcellularLocation>
    <subcellularLocation>
        <location evidence="1">Golgi apparatus membrane</location>
        <topology evidence="1">Single-pass type II membrane protein</topology>
    </subcellularLocation>
</comment>
<dbReference type="OrthoDB" id="10036464at2759"/>
<evidence type="ECO:0000256" key="3">
    <source>
        <dbReference type="ARBA" id="ARBA00022490"/>
    </source>
</evidence>
<evidence type="ECO:0000313" key="9">
    <source>
        <dbReference type="EMBL" id="KRT81428.1"/>
    </source>
</evidence>
<keyword evidence="3" id="KW-0963">Cytoplasm</keyword>
<dbReference type="AlphaFoldDB" id="A0A0T6B2F1"/>
<dbReference type="GO" id="GO:0000139">
    <property type="term" value="C:Golgi membrane"/>
    <property type="evidence" value="ECO:0007669"/>
    <property type="project" value="UniProtKB-SubCell"/>
</dbReference>
<evidence type="ECO:0000256" key="1">
    <source>
        <dbReference type="ARBA" id="ARBA00004323"/>
    </source>
</evidence>
<comment type="caution">
    <text evidence="9">The sequence shown here is derived from an EMBL/GenBank/DDBJ whole genome shotgun (WGS) entry which is preliminary data.</text>
</comment>
<dbReference type="EMBL" id="LJIG01016162">
    <property type="protein sequence ID" value="KRT81428.1"/>
    <property type="molecule type" value="Genomic_DNA"/>
</dbReference>
<accession>A0A0T6B2F1</accession>
<reference evidence="9 10" key="1">
    <citation type="submission" date="2015-09" db="EMBL/GenBank/DDBJ databases">
        <title>Draft genome of the scarab beetle Oryctes borbonicus.</title>
        <authorList>
            <person name="Meyer J.M."/>
            <person name="Markov G.V."/>
            <person name="Baskaran P."/>
            <person name="Herrmann M."/>
            <person name="Sommer R.J."/>
            <person name="Roedelsperger C."/>
        </authorList>
    </citation>
    <scope>NUCLEOTIDE SEQUENCE [LARGE SCALE GENOMIC DNA]</scope>
    <source>
        <strain evidence="9">OB123</strain>
        <tissue evidence="9">Whole animal</tissue>
    </source>
</reference>
<keyword evidence="4" id="KW-0812">Transmembrane</keyword>
<keyword evidence="6" id="KW-1133">Transmembrane helix</keyword>
<keyword evidence="7" id="KW-0333">Golgi apparatus</keyword>
<dbReference type="PANTHER" id="PTHR35259:SF1">
    <property type="entry name" value="BOMBESIN RECEPTOR-ACTIVATED PROTEIN C6ORF89"/>
    <property type="match status" value="1"/>
</dbReference>
<dbReference type="InterPro" id="IPR038757">
    <property type="entry name" value="BRAP"/>
</dbReference>
<keyword evidence="10" id="KW-1185">Reference proteome</keyword>
<protein>
    <submittedName>
        <fullName evidence="9">Uncharacterized protein</fullName>
    </submittedName>
</protein>
<gene>
    <name evidence="9" type="ORF">AMK59_5885</name>
</gene>
<name>A0A0T6B2F1_9SCAR</name>
<evidence type="ECO:0000256" key="2">
    <source>
        <dbReference type="ARBA" id="ARBA00004496"/>
    </source>
</evidence>